<proteinExistence type="predicted"/>
<evidence type="ECO:0000313" key="2">
    <source>
        <dbReference type="Proteomes" id="UP000249008"/>
    </source>
</evidence>
<evidence type="ECO:0000313" key="1">
    <source>
        <dbReference type="EMBL" id="SQJ14941.1"/>
    </source>
</evidence>
<dbReference type="GeneID" id="78454241"/>
<dbReference type="Proteomes" id="UP000249008">
    <property type="component" value="Chromosome 1"/>
</dbReference>
<reference evidence="1 2" key="1">
    <citation type="submission" date="2018-06" db="EMBL/GenBank/DDBJ databases">
        <authorList>
            <consortium name="Pathogen Informatics"/>
            <person name="Doyle S."/>
        </authorList>
    </citation>
    <scope>NUCLEOTIDE SEQUENCE [LARGE SCALE GENOMIC DNA]</scope>
    <source>
        <strain evidence="1 2">NCTC12112</strain>
    </source>
</reference>
<name>A0AAX2JH89_9FUSO</name>
<organism evidence="1 2">
    <name type="scientific">Fusobacterium ulcerans</name>
    <dbReference type="NCBI Taxonomy" id="861"/>
    <lineage>
        <taxon>Bacteria</taxon>
        <taxon>Fusobacteriati</taxon>
        <taxon>Fusobacteriota</taxon>
        <taxon>Fusobacteriia</taxon>
        <taxon>Fusobacteriales</taxon>
        <taxon>Fusobacteriaceae</taxon>
        <taxon>Fusobacterium</taxon>
    </lineage>
</organism>
<dbReference type="RefSeq" id="WP_005979721.1">
    <property type="nucleotide sequence ID" value="NZ_CABKNW010000004.1"/>
</dbReference>
<gene>
    <name evidence="1" type="ORF">NCTC12112_02975</name>
</gene>
<protein>
    <submittedName>
        <fullName evidence="1">Uncharacterized protein</fullName>
    </submittedName>
</protein>
<accession>A0AAX2JH89</accession>
<dbReference type="AlphaFoldDB" id="A0AAX2JH89"/>
<sequence>MKNLLFILIIGMYSLTFTSDKYDILEDRIENNLEYNFRSLDDGKKKLKVKEYDVDIFEDYVNLKAEINSTVKNFDFDKAFIPIREEIKNEMKSNPEINIIVELEKVLGEDKIIYNKTL</sequence>
<dbReference type="KEGG" id="ful:C4N20_05440"/>
<dbReference type="EMBL" id="LS483487">
    <property type="protein sequence ID" value="SQJ14941.1"/>
    <property type="molecule type" value="Genomic_DNA"/>
</dbReference>